<comment type="caution">
    <text evidence="1">The sequence shown here is derived from an EMBL/GenBank/DDBJ whole genome shotgun (WGS) entry which is preliminary data.</text>
</comment>
<name>A0ACB8WEP8_9TELE</name>
<sequence>NGRNTGRKNKMAPAAEGGVKPTTAAPAAVDSTASRVSVDVLVPSLTGRNFRKSLPPQIKKTNKRGEIDGQKFA</sequence>
<dbReference type="EMBL" id="CM041541">
    <property type="protein sequence ID" value="KAI3365938.1"/>
    <property type="molecule type" value="Genomic_DNA"/>
</dbReference>
<accession>A0ACB8WEP8</accession>
<reference evidence="1" key="1">
    <citation type="submission" date="2022-04" db="EMBL/GenBank/DDBJ databases">
        <title>Jade perch genome.</title>
        <authorList>
            <person name="Chao B."/>
        </authorList>
    </citation>
    <scope>NUCLEOTIDE SEQUENCE</scope>
    <source>
        <strain evidence="1">CB-2022</strain>
    </source>
</reference>
<dbReference type="Proteomes" id="UP000831701">
    <property type="component" value="Chromosome 11"/>
</dbReference>
<gene>
    <name evidence="1" type="ORF">L3Q82_009702</name>
</gene>
<evidence type="ECO:0000313" key="2">
    <source>
        <dbReference type="Proteomes" id="UP000831701"/>
    </source>
</evidence>
<organism evidence="1 2">
    <name type="scientific">Scortum barcoo</name>
    <name type="common">barcoo grunter</name>
    <dbReference type="NCBI Taxonomy" id="214431"/>
    <lineage>
        <taxon>Eukaryota</taxon>
        <taxon>Metazoa</taxon>
        <taxon>Chordata</taxon>
        <taxon>Craniata</taxon>
        <taxon>Vertebrata</taxon>
        <taxon>Euteleostomi</taxon>
        <taxon>Actinopterygii</taxon>
        <taxon>Neopterygii</taxon>
        <taxon>Teleostei</taxon>
        <taxon>Neoteleostei</taxon>
        <taxon>Acanthomorphata</taxon>
        <taxon>Eupercaria</taxon>
        <taxon>Centrarchiformes</taxon>
        <taxon>Terapontoidei</taxon>
        <taxon>Terapontidae</taxon>
        <taxon>Scortum</taxon>
    </lineage>
</organism>
<protein>
    <submittedName>
        <fullName evidence="1">Uncharacterized protein</fullName>
    </submittedName>
</protein>
<proteinExistence type="predicted"/>
<feature type="non-terminal residue" evidence="1">
    <location>
        <position position="1"/>
    </location>
</feature>
<keyword evidence="2" id="KW-1185">Reference proteome</keyword>
<evidence type="ECO:0000313" key="1">
    <source>
        <dbReference type="EMBL" id="KAI3365938.1"/>
    </source>
</evidence>